<evidence type="ECO:0000259" key="1">
    <source>
        <dbReference type="Pfam" id="PF01978"/>
    </source>
</evidence>
<dbReference type="InterPro" id="IPR051797">
    <property type="entry name" value="TrmB-like"/>
</dbReference>
<proteinExistence type="predicted"/>
<reference evidence="2" key="1">
    <citation type="submission" date="2018-05" db="EMBL/GenBank/DDBJ databases">
        <authorList>
            <person name="Lanie J.A."/>
            <person name="Ng W.-L."/>
            <person name="Kazmierczak K.M."/>
            <person name="Andrzejewski T.M."/>
            <person name="Davidsen T.M."/>
            <person name="Wayne K.J."/>
            <person name="Tettelin H."/>
            <person name="Glass J.I."/>
            <person name="Rusch D."/>
            <person name="Podicherti R."/>
            <person name="Tsui H.-C.T."/>
            <person name="Winkler M.E."/>
        </authorList>
    </citation>
    <scope>NUCLEOTIDE SEQUENCE</scope>
</reference>
<gene>
    <name evidence="2" type="ORF">METZ01_LOCUS74026</name>
</gene>
<name>A0A381TYW2_9ZZZZ</name>
<evidence type="ECO:0000313" key="2">
    <source>
        <dbReference type="EMBL" id="SVA21172.1"/>
    </source>
</evidence>
<protein>
    <recommendedName>
        <fullName evidence="1">Transcription regulator TrmB N-terminal domain-containing protein</fullName>
    </recommendedName>
</protein>
<dbReference type="CDD" id="cd09124">
    <property type="entry name" value="PLDc_like_TrmB_middle"/>
    <property type="match status" value="1"/>
</dbReference>
<sequence>MTSAIENNLIKILSRLDIPGNAAKIYLFLLKNGPSSGYKITKVSGVNSGVVYRELERLKLKNLVFESGVNQKKYEAINGNGLIDILIRQNKAEESLLKKSLKEFLKGNPMLLSVKITTYDDLIYEIKKEILSAKQEILLRVWSEDYNAIEDQLREVDKRGVDIQLLSFTPLKNPIGRSYSYNVDPSTFKDNWKRGLALAIDNKEVIIGNKIGKEPIQGLKTNDPLISESIKDQILLDLELAKNRKRKGMGIPDLKL</sequence>
<dbReference type="InterPro" id="IPR036388">
    <property type="entry name" value="WH-like_DNA-bd_sf"/>
</dbReference>
<accession>A0A381TYW2</accession>
<dbReference type="Gene3D" id="1.10.10.10">
    <property type="entry name" value="Winged helix-like DNA-binding domain superfamily/Winged helix DNA-binding domain"/>
    <property type="match status" value="1"/>
</dbReference>
<dbReference type="PANTHER" id="PTHR34293">
    <property type="entry name" value="HTH-TYPE TRANSCRIPTIONAL REGULATOR TRMBL2"/>
    <property type="match status" value="1"/>
</dbReference>
<dbReference type="PANTHER" id="PTHR34293:SF1">
    <property type="entry name" value="HTH-TYPE TRANSCRIPTIONAL REGULATOR TRMBL2"/>
    <property type="match status" value="1"/>
</dbReference>
<dbReference type="InterPro" id="IPR036390">
    <property type="entry name" value="WH_DNA-bd_sf"/>
</dbReference>
<dbReference type="EMBL" id="UINC01005413">
    <property type="protein sequence ID" value="SVA21172.1"/>
    <property type="molecule type" value="Genomic_DNA"/>
</dbReference>
<organism evidence="2">
    <name type="scientific">marine metagenome</name>
    <dbReference type="NCBI Taxonomy" id="408172"/>
    <lineage>
        <taxon>unclassified sequences</taxon>
        <taxon>metagenomes</taxon>
        <taxon>ecological metagenomes</taxon>
    </lineage>
</organism>
<dbReference type="AlphaFoldDB" id="A0A381TYW2"/>
<dbReference type="InterPro" id="IPR002831">
    <property type="entry name" value="Tscrpt_reg_TrmB_N"/>
</dbReference>
<feature type="domain" description="Transcription regulator TrmB N-terminal" evidence="1">
    <location>
        <begin position="13"/>
        <end position="78"/>
    </location>
</feature>
<dbReference type="Pfam" id="PF01978">
    <property type="entry name" value="TrmB"/>
    <property type="match status" value="1"/>
</dbReference>
<dbReference type="SUPFAM" id="SSF46785">
    <property type="entry name" value="Winged helix' DNA-binding domain"/>
    <property type="match status" value="1"/>
</dbReference>